<keyword evidence="1" id="KW-0812">Transmembrane</keyword>
<evidence type="ECO:0000313" key="3">
    <source>
        <dbReference type="Proteomes" id="UP000663860"/>
    </source>
</evidence>
<feature type="transmembrane region" description="Helical" evidence="1">
    <location>
        <begin position="144"/>
        <end position="170"/>
    </location>
</feature>
<protein>
    <submittedName>
        <fullName evidence="2">Uncharacterized protein</fullName>
    </submittedName>
</protein>
<name>A0A815LWZ1_9BILA</name>
<gene>
    <name evidence="2" type="ORF">IZO911_LOCUS40317</name>
</gene>
<evidence type="ECO:0000313" key="2">
    <source>
        <dbReference type="EMBL" id="CAF1415066.1"/>
    </source>
</evidence>
<dbReference type="Gene3D" id="1.20.140.150">
    <property type="match status" value="1"/>
</dbReference>
<dbReference type="AlphaFoldDB" id="A0A815LWZ1"/>
<organism evidence="2 3">
    <name type="scientific">Adineta steineri</name>
    <dbReference type="NCBI Taxonomy" id="433720"/>
    <lineage>
        <taxon>Eukaryota</taxon>
        <taxon>Metazoa</taxon>
        <taxon>Spiralia</taxon>
        <taxon>Gnathifera</taxon>
        <taxon>Rotifera</taxon>
        <taxon>Eurotatoria</taxon>
        <taxon>Bdelloidea</taxon>
        <taxon>Adinetida</taxon>
        <taxon>Adinetidae</taxon>
        <taxon>Adineta</taxon>
    </lineage>
</organism>
<feature type="transmembrane region" description="Helical" evidence="1">
    <location>
        <begin position="114"/>
        <end position="138"/>
    </location>
</feature>
<dbReference type="EMBL" id="CAJNOE010001348">
    <property type="protein sequence ID" value="CAF1415066.1"/>
    <property type="molecule type" value="Genomic_DNA"/>
</dbReference>
<comment type="caution">
    <text evidence="2">The sequence shown here is derived from an EMBL/GenBank/DDBJ whole genome shotgun (WGS) entry which is preliminary data.</text>
</comment>
<evidence type="ECO:0000256" key="1">
    <source>
        <dbReference type="SAM" id="Phobius"/>
    </source>
</evidence>
<reference evidence="2" key="1">
    <citation type="submission" date="2021-02" db="EMBL/GenBank/DDBJ databases">
        <authorList>
            <person name="Nowell W R."/>
        </authorList>
    </citation>
    <scope>NUCLEOTIDE SEQUENCE</scope>
</reference>
<dbReference type="Proteomes" id="UP000663860">
    <property type="component" value="Unassembled WGS sequence"/>
</dbReference>
<proteinExistence type="predicted"/>
<keyword evidence="1" id="KW-1133">Transmembrane helix</keyword>
<sequence length="173" mass="17770">MKVVALLAGCILIVTCVLYIVSNAVPSWAQISSERPSIAYGLWKSCRLTSDGTQCGPLGCSGVLIVSGLCSRILAGRAFMTLACILSGITTICLFICAFTDIGKNRILLLITKALAFGCLIMGIIGVGVGGSIIQILSVGNVKYSLGAASTLGVVAIIINLVGAVASVFIKQS</sequence>
<accession>A0A815LWZ1</accession>
<feature type="transmembrane region" description="Helical" evidence="1">
    <location>
        <begin position="78"/>
        <end position="102"/>
    </location>
</feature>
<keyword evidence="1" id="KW-0472">Membrane</keyword>